<proteinExistence type="predicted"/>
<accession>A0A850QJF6</accession>
<dbReference type="AlphaFoldDB" id="A0A850QJF6"/>
<evidence type="ECO:0000313" key="1">
    <source>
        <dbReference type="EMBL" id="NVO79388.1"/>
    </source>
</evidence>
<organism evidence="1 2">
    <name type="scientific">Undibacterium oligocarboniphilum</name>
    <dbReference type="NCBI Taxonomy" id="666702"/>
    <lineage>
        <taxon>Bacteria</taxon>
        <taxon>Pseudomonadati</taxon>
        <taxon>Pseudomonadota</taxon>
        <taxon>Betaproteobacteria</taxon>
        <taxon>Burkholderiales</taxon>
        <taxon>Oxalobacteraceae</taxon>
        <taxon>Undibacterium</taxon>
    </lineage>
</organism>
<dbReference type="Proteomes" id="UP000588051">
    <property type="component" value="Unassembled WGS sequence"/>
</dbReference>
<evidence type="ECO:0000313" key="2">
    <source>
        <dbReference type="Proteomes" id="UP000588051"/>
    </source>
</evidence>
<sequence>MMTYQSQNEATAFITQGSMYAVAEVFMPDVVGDYDDANTIPEWTWIEQNASYQHCSNGEDGVFEFILNLSNAFDAIPERLQPVFEQAKAKNLSYLIFHQGT</sequence>
<comment type="caution">
    <text evidence="1">The sequence shown here is derived from an EMBL/GenBank/DDBJ whole genome shotgun (WGS) entry which is preliminary data.</text>
</comment>
<keyword evidence="2" id="KW-1185">Reference proteome</keyword>
<protein>
    <submittedName>
        <fullName evidence="1">Uncharacterized protein</fullName>
    </submittedName>
</protein>
<dbReference type="RefSeq" id="WP_176805020.1">
    <property type="nucleotide sequence ID" value="NZ_JABXYJ010000014.1"/>
</dbReference>
<name>A0A850QJF6_9BURK</name>
<dbReference type="EMBL" id="JABXYJ010000014">
    <property type="protein sequence ID" value="NVO79388.1"/>
    <property type="molecule type" value="Genomic_DNA"/>
</dbReference>
<reference evidence="1 2" key="1">
    <citation type="submission" date="2020-06" db="EMBL/GenBank/DDBJ databases">
        <authorList>
            <person name="Qiu C."/>
            <person name="Liu Z."/>
        </authorList>
    </citation>
    <scope>NUCLEOTIDE SEQUENCE [LARGE SCALE GENOMIC DNA]</scope>
    <source>
        <strain evidence="1 2">EM 1</strain>
    </source>
</reference>
<gene>
    <name evidence="1" type="ORF">HV832_16335</name>
</gene>